<protein>
    <submittedName>
        <fullName evidence="1">Uncharacterized protein</fullName>
    </submittedName>
</protein>
<reference evidence="1 2" key="1">
    <citation type="journal article" date="2018" name="Sci. Rep.">
        <title>Genomic signatures of local adaptation to the degree of environmental predictability in rotifers.</title>
        <authorList>
            <person name="Franch-Gras L."/>
            <person name="Hahn C."/>
            <person name="Garcia-Roger E.M."/>
            <person name="Carmona M.J."/>
            <person name="Serra M."/>
            <person name="Gomez A."/>
        </authorList>
    </citation>
    <scope>NUCLEOTIDE SEQUENCE [LARGE SCALE GENOMIC DNA]</scope>
    <source>
        <strain evidence="1">HYR1</strain>
    </source>
</reference>
<comment type="caution">
    <text evidence="1">The sequence shown here is derived from an EMBL/GenBank/DDBJ whole genome shotgun (WGS) entry which is preliminary data.</text>
</comment>
<dbReference type="Proteomes" id="UP000276133">
    <property type="component" value="Unassembled WGS sequence"/>
</dbReference>
<dbReference type="EMBL" id="REGN01001178">
    <property type="protein sequence ID" value="RNA36488.1"/>
    <property type="molecule type" value="Genomic_DNA"/>
</dbReference>
<evidence type="ECO:0000313" key="2">
    <source>
        <dbReference type="Proteomes" id="UP000276133"/>
    </source>
</evidence>
<sequence length="65" mass="7468">MNTIFVQIKTNLNAFCSSTLPKGKVGKGRVEEELRKGNLQFTKNWFFELNLSNSNFTNSSIRCKH</sequence>
<name>A0A3M7SLU4_BRAPC</name>
<keyword evidence="2" id="KW-1185">Reference proteome</keyword>
<dbReference type="OrthoDB" id="3060725at2759"/>
<proteinExistence type="predicted"/>
<evidence type="ECO:0000313" key="1">
    <source>
        <dbReference type="EMBL" id="RNA36488.1"/>
    </source>
</evidence>
<dbReference type="AlphaFoldDB" id="A0A3M7SLU4"/>
<gene>
    <name evidence="1" type="ORF">BpHYR1_021094</name>
</gene>
<accession>A0A3M7SLU4</accession>
<organism evidence="1 2">
    <name type="scientific">Brachionus plicatilis</name>
    <name type="common">Marine rotifer</name>
    <name type="synonym">Brachionus muelleri</name>
    <dbReference type="NCBI Taxonomy" id="10195"/>
    <lineage>
        <taxon>Eukaryota</taxon>
        <taxon>Metazoa</taxon>
        <taxon>Spiralia</taxon>
        <taxon>Gnathifera</taxon>
        <taxon>Rotifera</taxon>
        <taxon>Eurotatoria</taxon>
        <taxon>Monogononta</taxon>
        <taxon>Pseudotrocha</taxon>
        <taxon>Ploima</taxon>
        <taxon>Brachionidae</taxon>
        <taxon>Brachionus</taxon>
    </lineage>
</organism>